<gene>
    <name evidence="1" type="ORF">MAM_07714</name>
</gene>
<evidence type="ECO:0000313" key="2">
    <source>
        <dbReference type="Proteomes" id="UP000030816"/>
    </source>
</evidence>
<comment type="caution">
    <text evidence="1">The sequence shown here is derived from an EMBL/GenBank/DDBJ whole genome shotgun (WGS) entry which is preliminary data.</text>
</comment>
<reference evidence="1 2" key="1">
    <citation type="journal article" date="2014" name="Proc. Natl. Acad. Sci. U.S.A.">
        <title>Trajectory and genomic determinants of fungal-pathogen speciation and host adaptation.</title>
        <authorList>
            <person name="Hu X."/>
            <person name="Xiao G."/>
            <person name="Zheng P."/>
            <person name="Shang Y."/>
            <person name="Su Y."/>
            <person name="Zhang X."/>
            <person name="Liu X."/>
            <person name="Zhan S."/>
            <person name="St Leger R.J."/>
            <person name="Wang C."/>
        </authorList>
    </citation>
    <scope>NUCLEOTIDE SEQUENCE [LARGE SCALE GENOMIC DNA]</scope>
    <source>
        <strain evidence="1 2">ARSEF 1941</strain>
    </source>
</reference>
<keyword evidence="2" id="KW-1185">Reference proteome</keyword>
<dbReference type="HOGENOM" id="CLU_2373230_0_0_1"/>
<name>A0A0B2WKE7_METAS</name>
<sequence length="95" mass="10604">MLDKDWDDVIRTNGLLCGGRLVITQSKDENPAVRIERAPRAALVENFVAHKDVEPATDDERESEAYSACGITNVTSTAKFSLRLKEKPRIKVPVH</sequence>
<dbReference type="Proteomes" id="UP000030816">
    <property type="component" value="Unassembled WGS sequence"/>
</dbReference>
<dbReference type="GeneID" id="63742169"/>
<dbReference type="EMBL" id="AZHE01000035">
    <property type="protein sequence ID" value="KHN94398.1"/>
    <property type="molecule type" value="Genomic_DNA"/>
</dbReference>
<evidence type="ECO:0000313" key="1">
    <source>
        <dbReference type="EMBL" id="KHN94398.1"/>
    </source>
</evidence>
<proteinExistence type="predicted"/>
<organism evidence="1 2">
    <name type="scientific">Metarhizium album (strain ARSEF 1941)</name>
    <dbReference type="NCBI Taxonomy" id="1081103"/>
    <lineage>
        <taxon>Eukaryota</taxon>
        <taxon>Fungi</taxon>
        <taxon>Dikarya</taxon>
        <taxon>Ascomycota</taxon>
        <taxon>Pezizomycotina</taxon>
        <taxon>Sordariomycetes</taxon>
        <taxon>Hypocreomycetidae</taxon>
        <taxon>Hypocreales</taxon>
        <taxon>Clavicipitaceae</taxon>
        <taxon>Metarhizium</taxon>
    </lineage>
</organism>
<accession>A0A0B2WKE7</accession>
<dbReference type="RefSeq" id="XP_040675464.1">
    <property type="nucleotide sequence ID" value="XM_040826512.1"/>
</dbReference>
<protein>
    <submittedName>
        <fullName evidence="1">Uncharacterized protein</fullName>
    </submittedName>
</protein>
<dbReference type="AlphaFoldDB" id="A0A0B2WKE7"/>